<dbReference type="OrthoDB" id="329835at2759"/>
<dbReference type="InterPro" id="IPR020841">
    <property type="entry name" value="PKS_Beta-ketoAc_synthase_dom"/>
</dbReference>
<dbReference type="Proteomes" id="UP000053317">
    <property type="component" value="Unassembled WGS sequence"/>
</dbReference>
<dbReference type="PROSITE" id="PS00012">
    <property type="entry name" value="PHOSPHOPANTETHEINE"/>
    <property type="match status" value="1"/>
</dbReference>
<dbReference type="Pfam" id="PF00698">
    <property type="entry name" value="Acyl_transf_1"/>
    <property type="match status" value="1"/>
</dbReference>
<dbReference type="Gene3D" id="3.40.366.10">
    <property type="entry name" value="Malonyl-Coenzyme A Acyl Carrier Protein, domain 2"/>
    <property type="match status" value="2"/>
</dbReference>
<keyword evidence="1" id="KW-0596">Phosphopantetheine</keyword>
<dbReference type="PANTHER" id="PTHR43775">
    <property type="entry name" value="FATTY ACID SYNTHASE"/>
    <property type="match status" value="1"/>
</dbReference>
<dbReference type="EMBL" id="LCWF01000101">
    <property type="protein sequence ID" value="KKY20075.1"/>
    <property type="molecule type" value="Genomic_DNA"/>
</dbReference>
<dbReference type="InterPro" id="IPR020806">
    <property type="entry name" value="PKS_PP-bd"/>
</dbReference>
<feature type="domain" description="Ketosynthase family 3 (KS3)" evidence="7">
    <location>
        <begin position="364"/>
        <end position="794"/>
    </location>
</feature>
<organism evidence="9 10">
    <name type="scientific">Phaeomoniella chlamydospora</name>
    <name type="common">Phaeoacremonium chlamydosporum</name>
    <dbReference type="NCBI Taxonomy" id="158046"/>
    <lineage>
        <taxon>Eukaryota</taxon>
        <taxon>Fungi</taxon>
        <taxon>Dikarya</taxon>
        <taxon>Ascomycota</taxon>
        <taxon>Pezizomycotina</taxon>
        <taxon>Eurotiomycetes</taxon>
        <taxon>Chaetothyriomycetidae</taxon>
        <taxon>Phaeomoniellales</taxon>
        <taxon>Phaeomoniellaceae</taxon>
        <taxon>Phaeomoniella</taxon>
    </lineage>
</organism>
<dbReference type="Gene3D" id="3.40.47.10">
    <property type="match status" value="1"/>
</dbReference>
<dbReference type="InterPro" id="IPR050091">
    <property type="entry name" value="PKS_NRPS_Biosynth_Enz"/>
</dbReference>
<dbReference type="InterPro" id="IPR032088">
    <property type="entry name" value="SAT"/>
</dbReference>
<dbReference type="SUPFAM" id="SSF47336">
    <property type="entry name" value="ACP-like"/>
    <property type="match status" value="2"/>
</dbReference>
<feature type="region of interest" description="Disordered" evidence="5">
    <location>
        <begin position="1802"/>
        <end position="1879"/>
    </location>
</feature>
<dbReference type="Pfam" id="PF16073">
    <property type="entry name" value="SAT"/>
    <property type="match status" value="1"/>
</dbReference>
<reference evidence="9 10" key="2">
    <citation type="submission" date="2015-05" db="EMBL/GenBank/DDBJ databases">
        <authorList>
            <person name="Morales-Cruz A."/>
            <person name="Amrine K.C."/>
            <person name="Cantu D."/>
        </authorList>
    </citation>
    <scope>NUCLEOTIDE SEQUENCE [LARGE SCALE GENOMIC DNA]</scope>
    <source>
        <strain evidence="9">UCRPC4</strain>
    </source>
</reference>
<feature type="compositionally biased region" description="Basic and acidic residues" evidence="5">
    <location>
        <begin position="1802"/>
        <end position="1811"/>
    </location>
</feature>
<dbReference type="Gene3D" id="1.10.1200.10">
    <property type="entry name" value="ACP-like"/>
    <property type="match status" value="2"/>
</dbReference>
<dbReference type="Pfam" id="PF00550">
    <property type="entry name" value="PP-binding"/>
    <property type="match status" value="2"/>
</dbReference>
<dbReference type="PANTHER" id="PTHR43775:SF37">
    <property type="entry name" value="SI:DKEY-61P9.11"/>
    <property type="match status" value="1"/>
</dbReference>
<keyword evidence="2" id="KW-0597">Phosphoprotein</keyword>
<dbReference type="Pfam" id="PF00975">
    <property type="entry name" value="Thioesterase"/>
    <property type="match status" value="1"/>
</dbReference>
<feature type="active site" description="Proton donor; for dehydratase activity" evidence="4">
    <location>
        <position position="1499"/>
    </location>
</feature>
<dbReference type="SMART" id="SM00823">
    <property type="entry name" value="PKS_PP"/>
    <property type="match status" value="1"/>
</dbReference>
<dbReference type="InterPro" id="IPR014043">
    <property type="entry name" value="Acyl_transferase_dom"/>
</dbReference>
<dbReference type="InterPro" id="IPR030918">
    <property type="entry name" value="PT_fungal_PKS"/>
</dbReference>
<feature type="region of interest" description="C-terminal hotdog fold" evidence="4">
    <location>
        <begin position="1438"/>
        <end position="1586"/>
    </location>
</feature>
<dbReference type="InterPro" id="IPR006162">
    <property type="entry name" value="Ppantetheine_attach_site"/>
</dbReference>
<dbReference type="SMART" id="SM00825">
    <property type="entry name" value="PKS_KS"/>
    <property type="match status" value="1"/>
</dbReference>
<evidence type="ECO:0000259" key="6">
    <source>
        <dbReference type="PROSITE" id="PS50075"/>
    </source>
</evidence>
<dbReference type="InterPro" id="IPR016035">
    <property type="entry name" value="Acyl_Trfase/lysoPLipase"/>
</dbReference>
<dbReference type="GO" id="GO:0044550">
    <property type="term" value="P:secondary metabolite biosynthetic process"/>
    <property type="evidence" value="ECO:0007669"/>
    <property type="project" value="TreeGrafter"/>
</dbReference>
<dbReference type="CDD" id="cd00833">
    <property type="entry name" value="PKS"/>
    <property type="match status" value="1"/>
</dbReference>
<evidence type="ECO:0000256" key="1">
    <source>
        <dbReference type="ARBA" id="ARBA00022450"/>
    </source>
</evidence>
<dbReference type="InterPro" id="IPR016039">
    <property type="entry name" value="Thiolase-like"/>
</dbReference>
<dbReference type="InterPro" id="IPR036736">
    <property type="entry name" value="ACP-like_sf"/>
</dbReference>
<dbReference type="PROSITE" id="PS52004">
    <property type="entry name" value="KS3_2"/>
    <property type="match status" value="1"/>
</dbReference>
<dbReference type="InterPro" id="IPR029058">
    <property type="entry name" value="AB_hydrolase_fold"/>
</dbReference>
<evidence type="ECO:0000256" key="2">
    <source>
        <dbReference type="ARBA" id="ARBA00022553"/>
    </source>
</evidence>
<dbReference type="GO" id="GO:0004312">
    <property type="term" value="F:fatty acid synthase activity"/>
    <property type="evidence" value="ECO:0007669"/>
    <property type="project" value="TreeGrafter"/>
</dbReference>
<keyword evidence="10" id="KW-1185">Reference proteome</keyword>
<dbReference type="Gene3D" id="3.10.129.110">
    <property type="entry name" value="Polyketide synthase dehydratase"/>
    <property type="match status" value="1"/>
</dbReference>
<evidence type="ECO:0000256" key="3">
    <source>
        <dbReference type="ARBA" id="ARBA00022679"/>
    </source>
</evidence>
<dbReference type="NCBIfam" id="TIGR04532">
    <property type="entry name" value="PT_fungal_PKS"/>
    <property type="match status" value="1"/>
</dbReference>
<reference evidence="9 10" key="1">
    <citation type="submission" date="2015-05" db="EMBL/GenBank/DDBJ databases">
        <title>Distinctive expansion of gene families associated with plant cell wall degradation and secondary metabolism in the genomes of grapevine trunk pathogens.</title>
        <authorList>
            <person name="Lawrence D.P."/>
            <person name="Travadon R."/>
            <person name="Rolshausen P.E."/>
            <person name="Baumgartner K."/>
        </authorList>
    </citation>
    <scope>NUCLEOTIDE SEQUENCE [LARGE SCALE GENOMIC DNA]</scope>
    <source>
        <strain evidence="9">UCRPC4</strain>
    </source>
</reference>
<dbReference type="Pfam" id="PF02801">
    <property type="entry name" value="Ketoacyl-synt_C"/>
    <property type="match status" value="1"/>
</dbReference>
<dbReference type="SUPFAM" id="SSF52151">
    <property type="entry name" value="FabD/lysophospholipase-like"/>
    <property type="match status" value="1"/>
</dbReference>
<dbReference type="PROSITE" id="PS52019">
    <property type="entry name" value="PKS_MFAS_DH"/>
    <property type="match status" value="1"/>
</dbReference>
<evidence type="ECO:0000313" key="9">
    <source>
        <dbReference type="EMBL" id="KKY20075.1"/>
    </source>
</evidence>
<gene>
    <name evidence="9" type="ORF">UCRPC4_g04264</name>
</gene>
<feature type="compositionally biased region" description="Basic and acidic residues" evidence="5">
    <location>
        <begin position="1830"/>
        <end position="1879"/>
    </location>
</feature>
<dbReference type="SUPFAM" id="SSF53901">
    <property type="entry name" value="Thiolase-like"/>
    <property type="match status" value="1"/>
</dbReference>
<dbReference type="PROSITE" id="PS50075">
    <property type="entry name" value="CARRIER"/>
    <property type="match status" value="1"/>
</dbReference>
<dbReference type="SUPFAM" id="SSF55048">
    <property type="entry name" value="Probable ACP-binding domain of malonyl-CoA ACP transacylase"/>
    <property type="match status" value="1"/>
</dbReference>
<evidence type="ECO:0000259" key="8">
    <source>
        <dbReference type="PROSITE" id="PS52019"/>
    </source>
</evidence>
<name>A0A0G2GTG4_PHACM</name>
<feature type="domain" description="Carrier" evidence="6">
    <location>
        <begin position="1724"/>
        <end position="1801"/>
    </location>
</feature>
<dbReference type="Gene3D" id="3.30.70.3290">
    <property type="match status" value="1"/>
</dbReference>
<dbReference type="InterPro" id="IPR014031">
    <property type="entry name" value="Ketoacyl_synth_C"/>
</dbReference>
<protein>
    <submittedName>
        <fullName evidence="9">Putative polyketide synthase</fullName>
    </submittedName>
</protein>
<dbReference type="Gene3D" id="3.40.50.1820">
    <property type="entry name" value="alpha/beta hydrolase"/>
    <property type="match status" value="1"/>
</dbReference>
<dbReference type="InterPro" id="IPR001227">
    <property type="entry name" value="Ac_transferase_dom_sf"/>
</dbReference>
<dbReference type="Pfam" id="PF00109">
    <property type="entry name" value="ketoacyl-synt"/>
    <property type="match status" value="1"/>
</dbReference>
<sequence length="2177" mass="237269">MAERKLLVFGDQTVATIAAIRNLHRQAKVSPLIRRFLNDAADVVQKETIVLNAEERKKFFDFGTIIELAEECAKQEEAEDLIATVLVCVSRVGEMLLYAEKNPSLLGSTDNKIFMIGFCTGLLPAAATAAARDTTELFSLGLEMLAMTVRLAAETTRRSKRVEETPGCWGFLVTALPAEEQQEIINKFNRDERIPSHRSAYISVISQSWTTICGPPTVLTRLFAYSPELGLAPKLRLPIGAAVHASHLAVPNYDEILGYSPLLDRSIPPKAVIMSTSSLKPYQSTDLRSLLKEMMWDITQHTLQLGKTVEAVANLLGKGQVEVTIVGPTSHTSLVTRLLENVGVQPVVQDFAVASTQTSYRGGSNDVAIVGMSGRFPGSESLEDFWTVIQKAQDLHKEIPESRFDISKHYDPTGQKKNAILTKYGCFLDNPGDFDCRLFNISPREAAQMDPMQRLLLMTTYEALEMSGYTRNGTLSTDSRRIATFFGQAADDQREINHVEGIDVYYVPGLARAFAPGRLNHCFKWGGPSYSLDSVCASSCSAVLLACSALNSRDCDTAVAGGGSILNAPHAYAGLSKGGFLSPSGGCKTFRDDADGYCRGEGVGVVILKRLEDAVADNDNIQAVIRGAARNYSSDAASITHPHAGNQESLYRQVLQQACIEPNEVGYVEMHGTATQAGDVVEMSSVTNVFANGRSDATPLYVGAVKANVGHGEAAAGITALIKSLLMFRENSIPPQVGMPTKTNSKFPLLKRLNVRIPDKNVPFKPYATSDGKRKLFLNNFDAAGGNISLLLEDPPIKPQKKADPRNHHVITLSARTPYSLNKGKERLLQWLDKNISKVNIADIAYTTTARRMHDIYRSSYITASTGELSQLLKADVATEPKRSDSKGSVVFAFTGQGAQYAGMGKDLYETCPAFRNSILSSQSECQWLGLPAFVDLITDASVDLTRTQSVQNQLAIVALEIALADLWKSWGIQPSLVIGHSLGEYSALCVAGVLSLSDTLYLVGHRALLLQKKCEAGAYAMLAVRSPAKSVQEILDGEHLGTCEISCFNGPHSTVVSGKFDDIQTLKSKFEGSGLKTTVLRNPYGFHSQQMDSILKDYETIAQGVHFGKPAVPVASTLKGSIIKDAGVFSALYLSEQARGPVDFLGALEACQSGKLVDDQTFWLELGPDPVCLGMVNSTLRVPSSRQLQSLKSGIDNWKTISTSLATVYNNGFTINWTEYHRDYIKCLSLLELPTYSFDAKSFWVPYREPEPQVIHQNAVSAEHTKIPMEGFPTTTLQKVEKETVSADEITVSFMSKTAEPELLDVMQGHIVNGMAICPSSVFADMAFTAAKYVHMKNRPGKPIPPLSLNSLDIAHPLVVPGPNPRQIVYVKAVASKKSKWTVNIIFTSTDGSSSHQHGSCHVEFGNKDEWSEEWSKTSYLVKARIDSLIESAKSGKVQRLLRPFVYKLFENVVHYSEKYQGLHEVFLDNDLGDAVASVKLQSIRQCGQFTYAPYWSDPIVHLAGFVLNGNANTPDGFAYLSAGLKSMRILGDLSEDKTYFSYVRMQQSRQKGILTGDVYVFDGESIVALCSGVMFQMMPKKVLHSILGAHAPSVSKEAKATKPAIPAKKERPTKPSTTSFNSILAIIAEEAGLDIDSLADNSKFEDLQIDQLLVISITTKIRDSTGLDIPTSVFSDATVGDVRRYCETEFQLSSADNSDDSDSGESNETPPSSVTSPPGEKADAGDLLNTFLSIVAEETGYAIEDMQEDTLFEDLGVDSLMSVAITDAIKKQTGIDVPAAFFSVHPTVGSVRKELLSQHETSLPEEHLEQSVAEKPAPVATEPPVQKDPIDNESKAAKPLKSETKAKVELAVPRESKAEPTPKKSEDLRVEPAADKAEEPKYSSKVVFLQGRRSSNETPLFLITDGAGSATAYIHLPSFPSGLPIYALESPFLHCPQEYTVNIHEMAEMFVAAIRKTQPTGPYMIGGWSAGAVYAYESSRLLLDAGEKILGLILLDMRVPRPMPDALEPTMELLEQAGLITGIKRAGRSLAPMSQKLKEHLLSTVKQLMIYNPKAMEPSRRPAHTVIIWAKKGMSEVIGDGGALMGGNANAEAEKGKNVMEDESTGLTSWFYAKRHAFGPNGWDKLVGENLECHVVDADHFSMVTLPAVRQTGDIMKKAVSGFVANAAATQNTEN</sequence>
<dbReference type="InterPro" id="IPR014030">
    <property type="entry name" value="Ketoacyl_synth_N"/>
</dbReference>
<evidence type="ECO:0000313" key="10">
    <source>
        <dbReference type="Proteomes" id="UP000053317"/>
    </source>
</evidence>
<evidence type="ECO:0000256" key="4">
    <source>
        <dbReference type="PROSITE-ProRule" id="PRU01363"/>
    </source>
</evidence>
<dbReference type="Pfam" id="PF22621">
    <property type="entry name" value="CurL-like_PKS_C"/>
    <property type="match status" value="1"/>
</dbReference>
<dbReference type="InterPro" id="IPR042104">
    <property type="entry name" value="PKS_dehydratase_sf"/>
</dbReference>
<proteinExistence type="predicted"/>
<dbReference type="GO" id="GO:0031177">
    <property type="term" value="F:phosphopantetheine binding"/>
    <property type="evidence" value="ECO:0007669"/>
    <property type="project" value="InterPro"/>
</dbReference>
<dbReference type="InterPro" id="IPR049900">
    <property type="entry name" value="PKS_mFAS_DH"/>
</dbReference>
<evidence type="ECO:0000256" key="5">
    <source>
        <dbReference type="SAM" id="MobiDB-lite"/>
    </source>
</evidence>
<dbReference type="InterPro" id="IPR016036">
    <property type="entry name" value="Malonyl_transacylase_ACP-bd"/>
</dbReference>
<dbReference type="SUPFAM" id="SSF53474">
    <property type="entry name" value="alpha/beta-Hydrolases"/>
    <property type="match status" value="1"/>
</dbReference>
<feature type="region of interest" description="Disordered" evidence="5">
    <location>
        <begin position="1693"/>
        <end position="1724"/>
    </location>
</feature>
<accession>A0A0G2GTG4</accession>
<dbReference type="SMART" id="SM00827">
    <property type="entry name" value="PKS_AT"/>
    <property type="match status" value="1"/>
</dbReference>
<dbReference type="GO" id="GO:0006633">
    <property type="term" value="P:fatty acid biosynthetic process"/>
    <property type="evidence" value="ECO:0007669"/>
    <property type="project" value="TreeGrafter"/>
</dbReference>
<evidence type="ECO:0000259" key="7">
    <source>
        <dbReference type="PROSITE" id="PS52004"/>
    </source>
</evidence>
<feature type="region of interest" description="N-terminal hotdog fold" evidence="4">
    <location>
        <begin position="1278"/>
        <end position="1409"/>
    </location>
</feature>
<dbReference type="InterPro" id="IPR009081">
    <property type="entry name" value="PP-bd_ACP"/>
</dbReference>
<dbReference type="InterPro" id="IPR001031">
    <property type="entry name" value="Thioesterase"/>
</dbReference>
<feature type="domain" description="PKS/mFAS DH" evidence="8">
    <location>
        <begin position="1278"/>
        <end position="1586"/>
    </location>
</feature>
<feature type="active site" description="Proton acceptor; for dehydratase activity" evidence="4">
    <location>
        <position position="1311"/>
    </location>
</feature>
<keyword evidence="3" id="KW-0808">Transferase</keyword>
<dbReference type="Gene3D" id="3.30.70.250">
    <property type="entry name" value="Malonyl-CoA ACP transacylase, ACP-binding"/>
    <property type="match status" value="1"/>
</dbReference>
<comment type="caution">
    <text evidence="9">The sequence shown here is derived from an EMBL/GenBank/DDBJ whole genome shotgun (WGS) entry which is preliminary data.</text>
</comment>